<name>A0AAN9QG72_PHACN</name>
<evidence type="ECO:0000313" key="1">
    <source>
        <dbReference type="EMBL" id="KAK7333771.1"/>
    </source>
</evidence>
<evidence type="ECO:0000313" key="2">
    <source>
        <dbReference type="Proteomes" id="UP001374584"/>
    </source>
</evidence>
<comment type="caution">
    <text evidence="1">The sequence shown here is derived from an EMBL/GenBank/DDBJ whole genome shotgun (WGS) entry which is preliminary data.</text>
</comment>
<reference evidence="1 2" key="1">
    <citation type="submission" date="2024-01" db="EMBL/GenBank/DDBJ databases">
        <title>The genomes of 5 underutilized Papilionoideae crops provide insights into root nodulation and disease resistanc.</title>
        <authorList>
            <person name="Jiang F."/>
        </authorList>
    </citation>
    <scope>NUCLEOTIDE SEQUENCE [LARGE SCALE GENOMIC DNA]</scope>
    <source>
        <strain evidence="1">JINMINGXINNONG_FW02</strain>
        <tissue evidence="1">Leaves</tissue>
    </source>
</reference>
<accession>A0AAN9QG72</accession>
<dbReference type="AlphaFoldDB" id="A0AAN9QG72"/>
<organism evidence="1 2">
    <name type="scientific">Phaseolus coccineus</name>
    <name type="common">Scarlet runner bean</name>
    <name type="synonym">Phaseolus multiflorus</name>
    <dbReference type="NCBI Taxonomy" id="3886"/>
    <lineage>
        <taxon>Eukaryota</taxon>
        <taxon>Viridiplantae</taxon>
        <taxon>Streptophyta</taxon>
        <taxon>Embryophyta</taxon>
        <taxon>Tracheophyta</taxon>
        <taxon>Spermatophyta</taxon>
        <taxon>Magnoliopsida</taxon>
        <taxon>eudicotyledons</taxon>
        <taxon>Gunneridae</taxon>
        <taxon>Pentapetalae</taxon>
        <taxon>rosids</taxon>
        <taxon>fabids</taxon>
        <taxon>Fabales</taxon>
        <taxon>Fabaceae</taxon>
        <taxon>Papilionoideae</taxon>
        <taxon>50 kb inversion clade</taxon>
        <taxon>NPAAA clade</taxon>
        <taxon>indigoferoid/millettioid clade</taxon>
        <taxon>Phaseoleae</taxon>
        <taxon>Phaseolus</taxon>
    </lineage>
</organism>
<keyword evidence="2" id="KW-1185">Reference proteome</keyword>
<dbReference type="EMBL" id="JAYMYR010000011">
    <property type="protein sequence ID" value="KAK7333771.1"/>
    <property type="molecule type" value="Genomic_DNA"/>
</dbReference>
<gene>
    <name evidence="1" type="ORF">VNO80_30548</name>
</gene>
<proteinExistence type="predicted"/>
<dbReference type="Proteomes" id="UP001374584">
    <property type="component" value="Unassembled WGS sequence"/>
</dbReference>
<sequence length="96" mass="10789">MEGNKLVSEISSLVEEDGIVVLSEIGEVQRDGGATEKQRLLCDLVSDVKEKVEKMMFREEGKTTSTHRATKSDNFEFPKLFINSIDLVQFPSARLL</sequence>
<protein>
    <submittedName>
        <fullName evidence="1">Uncharacterized protein</fullName>
    </submittedName>
</protein>